<dbReference type="OrthoDB" id="498914at2759"/>
<feature type="compositionally biased region" description="Low complexity" evidence="1">
    <location>
        <begin position="247"/>
        <end position="283"/>
    </location>
</feature>
<dbReference type="EMBL" id="GG663745">
    <property type="protein sequence ID" value="EEH53569.1"/>
    <property type="molecule type" value="Genomic_DNA"/>
</dbReference>
<evidence type="ECO:0000259" key="2">
    <source>
        <dbReference type="PROSITE" id="PS50006"/>
    </source>
</evidence>
<feature type="compositionally biased region" description="Low complexity" evidence="1">
    <location>
        <begin position="168"/>
        <end position="194"/>
    </location>
</feature>
<organism evidence="4">
    <name type="scientific">Micromonas pusilla (strain CCMP1545)</name>
    <name type="common">Picoplanktonic green alga</name>
    <dbReference type="NCBI Taxonomy" id="564608"/>
    <lineage>
        <taxon>Eukaryota</taxon>
        <taxon>Viridiplantae</taxon>
        <taxon>Chlorophyta</taxon>
        <taxon>Mamiellophyceae</taxon>
        <taxon>Mamiellales</taxon>
        <taxon>Mamiellaceae</taxon>
        <taxon>Micromonas</taxon>
    </lineage>
</organism>
<dbReference type="RefSeq" id="XP_003061857.1">
    <property type="nucleotide sequence ID" value="XM_003061811.1"/>
</dbReference>
<reference evidence="3 4" key="1">
    <citation type="journal article" date="2009" name="Science">
        <title>Green evolution and dynamic adaptations revealed by genomes of the marine picoeukaryotes Micromonas.</title>
        <authorList>
            <person name="Worden A.Z."/>
            <person name="Lee J.H."/>
            <person name="Mock T."/>
            <person name="Rouze P."/>
            <person name="Simmons M.P."/>
            <person name="Aerts A.L."/>
            <person name="Allen A.E."/>
            <person name="Cuvelier M.L."/>
            <person name="Derelle E."/>
            <person name="Everett M.V."/>
            <person name="Foulon E."/>
            <person name="Grimwood J."/>
            <person name="Gundlach H."/>
            <person name="Henrissat B."/>
            <person name="Napoli C."/>
            <person name="McDonald S.M."/>
            <person name="Parker M.S."/>
            <person name="Rombauts S."/>
            <person name="Salamov A."/>
            <person name="Von Dassow P."/>
            <person name="Badger J.H."/>
            <person name="Coutinho P.M."/>
            <person name="Demir E."/>
            <person name="Dubchak I."/>
            <person name="Gentemann C."/>
            <person name="Eikrem W."/>
            <person name="Gready J.E."/>
            <person name="John U."/>
            <person name="Lanier W."/>
            <person name="Lindquist E.A."/>
            <person name="Lucas S."/>
            <person name="Mayer K.F."/>
            <person name="Moreau H."/>
            <person name="Not F."/>
            <person name="Otillar R."/>
            <person name="Panaud O."/>
            <person name="Pangilinan J."/>
            <person name="Paulsen I."/>
            <person name="Piegu B."/>
            <person name="Poliakov A."/>
            <person name="Robbens S."/>
            <person name="Schmutz J."/>
            <person name="Toulza E."/>
            <person name="Wyss T."/>
            <person name="Zelensky A."/>
            <person name="Zhou K."/>
            <person name="Armbrust E.V."/>
            <person name="Bhattacharya D."/>
            <person name="Goodenough U.W."/>
            <person name="Van de Peer Y."/>
            <person name="Grigoriev I.V."/>
        </authorList>
    </citation>
    <scope>NUCLEOTIDE SEQUENCE [LARGE SCALE GENOMIC DNA]</scope>
    <source>
        <strain evidence="3 4">CCMP1545</strain>
    </source>
</reference>
<dbReference type="InterPro" id="IPR008984">
    <property type="entry name" value="SMAD_FHA_dom_sf"/>
</dbReference>
<feature type="domain" description="FHA" evidence="2">
    <location>
        <begin position="31"/>
        <end position="80"/>
    </location>
</feature>
<dbReference type="Proteomes" id="UP000001876">
    <property type="component" value="Unassembled WGS sequence"/>
</dbReference>
<name>C1N2D9_MICPC</name>
<dbReference type="STRING" id="564608.C1N2D9"/>
<evidence type="ECO:0000313" key="4">
    <source>
        <dbReference type="Proteomes" id="UP000001876"/>
    </source>
</evidence>
<dbReference type="SUPFAM" id="SSF49879">
    <property type="entry name" value="SMAD/FHA domain"/>
    <property type="match status" value="1"/>
</dbReference>
<dbReference type="Gene3D" id="2.60.200.20">
    <property type="match status" value="1"/>
</dbReference>
<dbReference type="PROSITE" id="PS50006">
    <property type="entry name" value="FHA_DOMAIN"/>
    <property type="match status" value="1"/>
</dbReference>
<feature type="region of interest" description="Disordered" evidence="1">
    <location>
        <begin position="134"/>
        <end position="227"/>
    </location>
</feature>
<proteinExistence type="predicted"/>
<feature type="compositionally biased region" description="Low complexity" evidence="1">
    <location>
        <begin position="201"/>
        <end position="214"/>
    </location>
</feature>
<protein>
    <submittedName>
        <fullName evidence="3">Predicted protein</fullName>
    </submittedName>
</protein>
<dbReference type="SMART" id="SM00240">
    <property type="entry name" value="FHA"/>
    <property type="match status" value="1"/>
</dbReference>
<dbReference type="Pfam" id="PF00498">
    <property type="entry name" value="FHA"/>
    <property type="match status" value="1"/>
</dbReference>
<keyword evidence="4" id="KW-1185">Reference proteome</keyword>
<feature type="compositionally biased region" description="Polar residues" evidence="1">
    <location>
        <begin position="355"/>
        <end position="366"/>
    </location>
</feature>
<sequence length="411" mass="41829">MASASTVVARLVQLNDGGADDRAFDIRDKELTIGRQNGCDVHLKYAAISRRHATLAPSANGILLKNMSKTNPVMLNGLGVTEDGATLAHGDEVIFPQGEDARLVFRVEMLSEMKNLSPGKILAKAFSPAKDAAAHNANASASSPGARSPLGERNGEEMAPSPKKADAAPRPSAAVAARSPSAAAPSPARFGKPSPAKKSKLSSSSTCSPGSAAKGNKSPAGATPHTKAARALVATAVASIVDADAAAAAKLKGSKSPAKARSPALKSPTPKKTAAKSPKSPAKSPRRVPLPADSTPKSAGPTPHTRAARDLVDAVVDSMCAEEAEAADEPASVTKRSPAGAGGAKKSPAKSPKSRQQQRAASKSPNGPTPHTKAAKALVSDAIDAIVKDAEVRSISHWSPYDRAGVVNADP</sequence>
<feature type="compositionally biased region" description="Low complexity" evidence="1">
    <location>
        <begin position="134"/>
        <end position="149"/>
    </location>
</feature>
<dbReference type="GeneID" id="9687509"/>
<evidence type="ECO:0000256" key="1">
    <source>
        <dbReference type="SAM" id="MobiDB-lite"/>
    </source>
</evidence>
<feature type="region of interest" description="Disordered" evidence="1">
    <location>
        <begin position="391"/>
        <end position="411"/>
    </location>
</feature>
<dbReference type="InterPro" id="IPR000253">
    <property type="entry name" value="FHA_dom"/>
</dbReference>
<feature type="region of interest" description="Disordered" evidence="1">
    <location>
        <begin position="247"/>
        <end position="377"/>
    </location>
</feature>
<dbReference type="KEGG" id="mpp:MICPUCDRAFT_51492"/>
<accession>C1N2D9</accession>
<evidence type="ECO:0000313" key="3">
    <source>
        <dbReference type="EMBL" id="EEH53569.1"/>
    </source>
</evidence>
<dbReference type="AlphaFoldDB" id="C1N2D9"/>
<gene>
    <name evidence="3" type="ORF">MICPUCDRAFT_51492</name>
</gene>